<comment type="cofactor">
    <cofactor evidence="1">
        <name>[4Fe-4S] cluster</name>
        <dbReference type="ChEBI" id="CHEBI:49883"/>
    </cofactor>
</comment>
<dbReference type="InterPro" id="IPR051198">
    <property type="entry name" value="BchE-like"/>
</dbReference>
<evidence type="ECO:0000259" key="6">
    <source>
        <dbReference type="PROSITE" id="PS51918"/>
    </source>
</evidence>
<reference evidence="7 8" key="1">
    <citation type="submission" date="2013-08" db="EMBL/GenBank/DDBJ databases">
        <authorList>
            <person name="Durkin A.S."/>
            <person name="Haft D.R."/>
            <person name="McCorrison J."/>
            <person name="Torralba M."/>
            <person name="Gillis M."/>
            <person name="Haft D.H."/>
            <person name="Methe B."/>
            <person name="Sutton G."/>
            <person name="Nelson K.E."/>
        </authorList>
    </citation>
    <scope>NUCLEOTIDE SEQUENCE [LARGE SCALE GENOMIC DNA]</scope>
    <source>
        <strain evidence="7 8">F0195</strain>
    </source>
</reference>
<evidence type="ECO:0000313" key="7">
    <source>
        <dbReference type="EMBL" id="ERL08308.1"/>
    </source>
</evidence>
<keyword evidence="3" id="KW-0479">Metal-binding</keyword>
<dbReference type="SMART" id="SM00729">
    <property type="entry name" value="Elp3"/>
    <property type="match status" value="1"/>
</dbReference>
<feature type="domain" description="Radical SAM core" evidence="6">
    <location>
        <begin position="1"/>
        <end position="176"/>
    </location>
</feature>
<dbReference type="PANTHER" id="PTHR43409">
    <property type="entry name" value="ANAEROBIC MAGNESIUM-PROTOPORPHYRIN IX MONOMETHYL ESTER CYCLASE-RELATED"/>
    <property type="match status" value="1"/>
</dbReference>
<protein>
    <recommendedName>
        <fullName evidence="6">Radical SAM core domain-containing protein</fullName>
    </recommendedName>
</protein>
<dbReference type="PROSITE" id="PS51918">
    <property type="entry name" value="RADICAL_SAM"/>
    <property type="match status" value="1"/>
</dbReference>
<dbReference type="InterPro" id="IPR058240">
    <property type="entry name" value="rSAM_sf"/>
</dbReference>
<evidence type="ECO:0000256" key="4">
    <source>
        <dbReference type="ARBA" id="ARBA00023004"/>
    </source>
</evidence>
<dbReference type="Pfam" id="PF04055">
    <property type="entry name" value="Radical_SAM"/>
    <property type="match status" value="1"/>
</dbReference>
<comment type="caution">
    <text evidence="7">The sequence shown here is derived from an EMBL/GenBank/DDBJ whole genome shotgun (WGS) entry which is preliminary data.</text>
</comment>
<dbReference type="STRING" id="1125712.HMPREF1316_0155"/>
<dbReference type="SUPFAM" id="SSF102114">
    <property type="entry name" value="Radical SAM enzymes"/>
    <property type="match status" value="1"/>
</dbReference>
<gene>
    <name evidence="7" type="ORF">HMPREF1316_0155</name>
</gene>
<dbReference type="OrthoDB" id="5298546at2"/>
<keyword evidence="4" id="KW-0408">Iron</keyword>
<dbReference type="Proteomes" id="UP000016638">
    <property type="component" value="Unassembled WGS sequence"/>
</dbReference>
<keyword evidence="5" id="KW-0411">Iron-sulfur</keyword>
<keyword evidence="8" id="KW-1185">Reference proteome</keyword>
<name>U2TQD5_9ACTN</name>
<accession>U2TQD5</accession>
<dbReference type="Gene3D" id="3.30.750.200">
    <property type="match status" value="1"/>
</dbReference>
<evidence type="ECO:0000256" key="2">
    <source>
        <dbReference type="ARBA" id="ARBA00022691"/>
    </source>
</evidence>
<dbReference type="AlphaFoldDB" id="U2TQD5"/>
<proteinExistence type="predicted"/>
<dbReference type="GO" id="GO:0046872">
    <property type="term" value="F:metal ion binding"/>
    <property type="evidence" value="ECO:0007669"/>
    <property type="project" value="UniProtKB-KW"/>
</dbReference>
<dbReference type="EMBL" id="AWEZ01000045">
    <property type="protein sequence ID" value="ERL08308.1"/>
    <property type="molecule type" value="Genomic_DNA"/>
</dbReference>
<keyword evidence="2" id="KW-0949">S-adenosyl-L-methionine</keyword>
<evidence type="ECO:0000313" key="8">
    <source>
        <dbReference type="Proteomes" id="UP000016638"/>
    </source>
</evidence>
<dbReference type="GO" id="GO:0003824">
    <property type="term" value="F:catalytic activity"/>
    <property type="evidence" value="ECO:0007669"/>
    <property type="project" value="InterPro"/>
</dbReference>
<evidence type="ECO:0000256" key="1">
    <source>
        <dbReference type="ARBA" id="ARBA00001966"/>
    </source>
</evidence>
<organism evidence="7 8">
    <name type="scientific">Olsenella profusa F0195</name>
    <dbReference type="NCBI Taxonomy" id="1125712"/>
    <lineage>
        <taxon>Bacteria</taxon>
        <taxon>Bacillati</taxon>
        <taxon>Actinomycetota</taxon>
        <taxon>Coriobacteriia</taxon>
        <taxon>Coriobacteriales</taxon>
        <taxon>Atopobiaceae</taxon>
        <taxon>Olsenella</taxon>
    </lineage>
</organism>
<sequence length="213" mass="24678">MFLLGANPMHYTAVKLLKIIQIVLRYMPWIEGFSMYSRYTDVLGKTDQELQLLHECGLKELHIGMETGYQHLLDYMDKGVRIPAAELACKQLREHGIDYTFTMISGLGGQNMSPEHAYHSAVFLNRTQPKRLWISRLLVWPHTPLAALVSRGEFHELTPKQRLEELQRLTDMLELEDCEFVDSTVLDKYTLQAYLPTQLPWLRGMIAKLRETG</sequence>
<evidence type="ECO:0000256" key="5">
    <source>
        <dbReference type="ARBA" id="ARBA00023014"/>
    </source>
</evidence>
<dbReference type="eggNOG" id="COG1032">
    <property type="taxonomic scope" value="Bacteria"/>
</dbReference>
<dbReference type="PATRIC" id="fig|1125712.3.peg.1281"/>
<dbReference type="GO" id="GO:0051536">
    <property type="term" value="F:iron-sulfur cluster binding"/>
    <property type="evidence" value="ECO:0007669"/>
    <property type="project" value="UniProtKB-KW"/>
</dbReference>
<evidence type="ECO:0000256" key="3">
    <source>
        <dbReference type="ARBA" id="ARBA00022723"/>
    </source>
</evidence>
<dbReference type="InterPro" id="IPR006638">
    <property type="entry name" value="Elp3/MiaA/NifB-like_rSAM"/>
</dbReference>
<dbReference type="InterPro" id="IPR007197">
    <property type="entry name" value="rSAM"/>
</dbReference>